<accession>A0ABP7VP95</accession>
<reference evidence="3" key="1">
    <citation type="journal article" date="2019" name="Int. J. Syst. Evol. Microbiol.">
        <title>The Global Catalogue of Microorganisms (GCM) 10K type strain sequencing project: providing services to taxonomists for standard genome sequencing and annotation.</title>
        <authorList>
            <consortium name="The Broad Institute Genomics Platform"/>
            <consortium name="The Broad Institute Genome Sequencing Center for Infectious Disease"/>
            <person name="Wu L."/>
            <person name="Ma J."/>
        </authorList>
    </citation>
    <scope>NUCLEOTIDE SEQUENCE [LARGE SCALE GENOMIC DNA]</scope>
    <source>
        <strain evidence="3">JCM 17069</strain>
    </source>
</reference>
<dbReference type="Proteomes" id="UP001500367">
    <property type="component" value="Unassembled WGS sequence"/>
</dbReference>
<gene>
    <name evidence="2" type="ORF">GCM10022389_16110</name>
</gene>
<organism evidence="2 3">
    <name type="scientific">Flavobacterium cheonanense</name>
    <dbReference type="NCBI Taxonomy" id="706183"/>
    <lineage>
        <taxon>Bacteria</taxon>
        <taxon>Pseudomonadati</taxon>
        <taxon>Bacteroidota</taxon>
        <taxon>Flavobacteriia</taxon>
        <taxon>Flavobacteriales</taxon>
        <taxon>Flavobacteriaceae</taxon>
        <taxon>Flavobacterium</taxon>
    </lineage>
</organism>
<comment type="caution">
    <text evidence="2">The sequence shown here is derived from an EMBL/GenBank/DDBJ whole genome shotgun (WGS) entry which is preliminary data.</text>
</comment>
<protein>
    <submittedName>
        <fullName evidence="2">Lipocalin family protein</fullName>
    </submittedName>
</protein>
<keyword evidence="1" id="KW-0732">Signal</keyword>
<name>A0ABP7VP95_9FLAO</name>
<dbReference type="EMBL" id="BAABCT010000003">
    <property type="protein sequence ID" value="GAA4071599.1"/>
    <property type="molecule type" value="Genomic_DNA"/>
</dbReference>
<dbReference type="PROSITE" id="PS51257">
    <property type="entry name" value="PROKAR_LIPOPROTEIN"/>
    <property type="match status" value="1"/>
</dbReference>
<dbReference type="RefSeq" id="WP_344816213.1">
    <property type="nucleotide sequence ID" value="NZ_BAABCT010000003.1"/>
</dbReference>
<proteinExistence type="predicted"/>
<feature type="signal peptide" evidence="1">
    <location>
        <begin position="1"/>
        <end position="21"/>
    </location>
</feature>
<evidence type="ECO:0000313" key="3">
    <source>
        <dbReference type="Proteomes" id="UP001500367"/>
    </source>
</evidence>
<sequence length="145" mass="17173">MKNTITLFLSLLLLVSCNQSITDKDIAKLNGYWEIKKVVLKDGEKKDYKINETIDYFQLRQAQSDKKWNGFRQKVMPQLDGTYKTNNLKEEISISNENGSYFVNYTTSYGKWKEEIIEIQDSVLVLKNKDDLEYNYKRYKPFSLK</sequence>
<keyword evidence="3" id="KW-1185">Reference proteome</keyword>
<evidence type="ECO:0000256" key="1">
    <source>
        <dbReference type="SAM" id="SignalP"/>
    </source>
</evidence>
<evidence type="ECO:0000313" key="2">
    <source>
        <dbReference type="EMBL" id="GAA4071599.1"/>
    </source>
</evidence>
<feature type="chain" id="PRO_5046887110" evidence="1">
    <location>
        <begin position="22"/>
        <end position="145"/>
    </location>
</feature>